<keyword evidence="2" id="KW-1185">Reference proteome</keyword>
<organism evidence="1 2">
    <name type="scientific">Candidatus Epulonipiscium fishelsonii</name>
    <dbReference type="NCBI Taxonomy" id="77094"/>
    <lineage>
        <taxon>Bacteria</taxon>
        <taxon>Bacillati</taxon>
        <taxon>Bacillota</taxon>
        <taxon>Clostridia</taxon>
        <taxon>Lachnospirales</taxon>
        <taxon>Lachnospiraceae</taxon>
        <taxon>Candidatus Epulonipiscium</taxon>
    </lineage>
</organism>
<protein>
    <submittedName>
        <fullName evidence="1">Endosialidase</fullName>
    </submittedName>
</protein>
<proteinExistence type="predicted"/>
<name>A0ACC8XEZ0_9FIRM</name>
<sequence length="137" mass="15475">MGAITEIIKINSDDTLSFGNFSLDKKTKVLDFEVDGSFYKAKTFKEVTKLKKDGKLVYESIPGTQVHHFSVQDKGARFFIEGYAPTQITLELEPNTDYELKIDKEFINTVTTTSTGKVNITVVATDDEKLIELYHRA</sequence>
<dbReference type="EMBL" id="LJHD01000199">
    <property type="protein sequence ID" value="ONI41959.1"/>
    <property type="molecule type" value="Genomic_DNA"/>
</dbReference>
<comment type="caution">
    <text evidence="1">The sequence shown here is derived from an EMBL/GenBank/DDBJ whole genome shotgun (WGS) entry which is preliminary data.</text>
</comment>
<reference evidence="1" key="1">
    <citation type="submission" date="2016-08" db="EMBL/GenBank/DDBJ databases">
        <authorList>
            <person name="Ngugi D.K."/>
            <person name="Miyake S."/>
            <person name="Stingl U."/>
        </authorList>
    </citation>
    <scope>NUCLEOTIDE SEQUENCE</scope>
    <source>
        <strain evidence="1">SCG-D08WGA-EpuloA1</strain>
    </source>
</reference>
<gene>
    <name evidence="1" type="ORF">AN640_07675</name>
</gene>
<dbReference type="Proteomes" id="UP000188637">
    <property type="component" value="Unassembled WGS sequence"/>
</dbReference>
<evidence type="ECO:0000313" key="1">
    <source>
        <dbReference type="EMBL" id="ONI41959.1"/>
    </source>
</evidence>
<evidence type="ECO:0000313" key="2">
    <source>
        <dbReference type="Proteomes" id="UP000188637"/>
    </source>
</evidence>
<accession>A0ACC8XEZ0</accession>